<gene>
    <name evidence="1" type="ORF">I4F81_008503</name>
</gene>
<comment type="caution">
    <text evidence="1">The sequence shown here is derived from an EMBL/GenBank/DDBJ whole genome shotgun (WGS) entry which is preliminary data.</text>
</comment>
<name>A0ACC3C730_PYRYE</name>
<evidence type="ECO:0000313" key="1">
    <source>
        <dbReference type="EMBL" id="KAK1865982.1"/>
    </source>
</evidence>
<organism evidence="1 2">
    <name type="scientific">Pyropia yezoensis</name>
    <name type="common">Susabi-nori</name>
    <name type="synonym">Porphyra yezoensis</name>
    <dbReference type="NCBI Taxonomy" id="2788"/>
    <lineage>
        <taxon>Eukaryota</taxon>
        <taxon>Rhodophyta</taxon>
        <taxon>Bangiophyceae</taxon>
        <taxon>Bangiales</taxon>
        <taxon>Bangiaceae</taxon>
        <taxon>Pyropia</taxon>
    </lineage>
</organism>
<accession>A0ACC3C730</accession>
<reference evidence="1" key="1">
    <citation type="submission" date="2019-11" db="EMBL/GenBank/DDBJ databases">
        <title>Nori genome reveals adaptations in red seaweeds to the harsh intertidal environment.</title>
        <authorList>
            <person name="Wang D."/>
            <person name="Mao Y."/>
        </authorList>
    </citation>
    <scope>NUCLEOTIDE SEQUENCE</scope>
    <source>
        <tissue evidence="1">Gametophyte</tissue>
    </source>
</reference>
<protein>
    <submittedName>
        <fullName evidence="1">Uncharacterized protein</fullName>
    </submittedName>
</protein>
<keyword evidence="2" id="KW-1185">Reference proteome</keyword>
<proteinExistence type="predicted"/>
<evidence type="ECO:0000313" key="2">
    <source>
        <dbReference type="Proteomes" id="UP000798662"/>
    </source>
</evidence>
<dbReference type="EMBL" id="CM020619">
    <property type="protein sequence ID" value="KAK1865982.1"/>
    <property type="molecule type" value="Genomic_DNA"/>
</dbReference>
<sequence>MAFVPGAGRLLGSRRPRVAARLAVPSCTAGRPDTDAAHSTPGLPRRAVLAAAAAAAVAAALPLTAETAAAASAKKPVFEKTDSGLRYTDVKKGTGPYPGDGDLVIVDYIGYLSDGRVFDSSTSPGRKPLAIQIGKNTVIPGLEEAVLSMRQGGQRVVIVPPALGYGDRGVCLSEAGGECLVPPNSVIEYDLTLRRVSPSPI</sequence>
<dbReference type="Proteomes" id="UP000798662">
    <property type="component" value="Chromosome 2"/>
</dbReference>